<dbReference type="RefSeq" id="WP_207930759.1">
    <property type="nucleotide sequence ID" value="NZ_SLUN01000025.1"/>
</dbReference>
<dbReference type="PANTHER" id="PTHR10173:SF52">
    <property type="entry name" value="METHIONINE-R-SULFOXIDE REDUCTASE B1"/>
    <property type="match status" value="1"/>
</dbReference>
<name>A0A4R1R9L6_HYDET</name>
<protein>
    <recommendedName>
        <fullName evidence="3">peptide-methionine (R)-S-oxide reductase</fullName>
        <ecNumber evidence="3">1.8.4.12</ecNumber>
    </recommendedName>
</protein>
<dbReference type="Proteomes" id="UP000295008">
    <property type="component" value="Unassembled WGS sequence"/>
</dbReference>
<feature type="domain" description="MsrB" evidence="8">
    <location>
        <begin position="4"/>
        <end position="125"/>
    </location>
</feature>
<dbReference type="PROSITE" id="PS51790">
    <property type="entry name" value="MSRB"/>
    <property type="match status" value="1"/>
</dbReference>
<dbReference type="PANTHER" id="PTHR10173">
    <property type="entry name" value="METHIONINE SULFOXIDE REDUCTASE"/>
    <property type="match status" value="1"/>
</dbReference>
<gene>
    <name evidence="9" type="ORF">EDC14_102533</name>
</gene>
<evidence type="ECO:0000256" key="7">
    <source>
        <dbReference type="ARBA" id="ARBA00048488"/>
    </source>
</evidence>
<evidence type="ECO:0000313" key="9">
    <source>
        <dbReference type="EMBL" id="TCL62414.1"/>
    </source>
</evidence>
<comment type="caution">
    <text evidence="9">The sequence shown here is derived from an EMBL/GenBank/DDBJ whole genome shotgun (WGS) entry which is preliminary data.</text>
</comment>
<comment type="catalytic activity">
    <reaction evidence="7">
        <text>L-methionyl-[protein] + [thioredoxin]-disulfide + H2O = L-methionyl-(R)-S-oxide-[protein] + [thioredoxin]-dithiol</text>
        <dbReference type="Rhea" id="RHEA:24164"/>
        <dbReference type="Rhea" id="RHEA-COMP:10698"/>
        <dbReference type="Rhea" id="RHEA-COMP:10700"/>
        <dbReference type="Rhea" id="RHEA-COMP:12313"/>
        <dbReference type="Rhea" id="RHEA-COMP:12314"/>
        <dbReference type="ChEBI" id="CHEBI:15377"/>
        <dbReference type="ChEBI" id="CHEBI:16044"/>
        <dbReference type="ChEBI" id="CHEBI:29950"/>
        <dbReference type="ChEBI" id="CHEBI:45764"/>
        <dbReference type="ChEBI" id="CHEBI:50058"/>
        <dbReference type="EC" id="1.8.4.12"/>
    </reaction>
</comment>
<comment type="cofactor">
    <cofactor evidence="1">
        <name>Zn(2+)</name>
        <dbReference type="ChEBI" id="CHEBI:29105"/>
    </cofactor>
</comment>
<evidence type="ECO:0000256" key="3">
    <source>
        <dbReference type="ARBA" id="ARBA00012499"/>
    </source>
</evidence>
<evidence type="ECO:0000256" key="5">
    <source>
        <dbReference type="ARBA" id="ARBA00022833"/>
    </source>
</evidence>
<dbReference type="EMBL" id="SLUN01000025">
    <property type="protein sequence ID" value="TCL62414.1"/>
    <property type="molecule type" value="Genomic_DNA"/>
</dbReference>
<evidence type="ECO:0000256" key="6">
    <source>
        <dbReference type="ARBA" id="ARBA00023002"/>
    </source>
</evidence>
<evidence type="ECO:0000313" key="10">
    <source>
        <dbReference type="Proteomes" id="UP000295008"/>
    </source>
</evidence>
<dbReference type="InterPro" id="IPR028427">
    <property type="entry name" value="Met_Sox_Rdtase_MsrB"/>
</dbReference>
<proteinExistence type="inferred from homology"/>
<keyword evidence="6" id="KW-0560">Oxidoreductase</keyword>
<dbReference type="GO" id="GO:0033743">
    <property type="term" value="F:peptide-methionine (R)-S-oxide reductase activity"/>
    <property type="evidence" value="ECO:0007669"/>
    <property type="project" value="UniProtKB-EC"/>
</dbReference>
<dbReference type="FunFam" id="2.170.150.20:FF:000001">
    <property type="entry name" value="Peptide methionine sulfoxide reductase MsrB"/>
    <property type="match status" value="1"/>
</dbReference>
<dbReference type="Gene3D" id="2.170.150.20">
    <property type="entry name" value="Peptide methionine sulfoxide reductase"/>
    <property type="match status" value="1"/>
</dbReference>
<keyword evidence="4" id="KW-0479">Metal-binding</keyword>
<dbReference type="Pfam" id="PF01641">
    <property type="entry name" value="SelR"/>
    <property type="match status" value="1"/>
</dbReference>
<dbReference type="AlphaFoldDB" id="A0A4R1R9L6"/>
<comment type="similarity">
    <text evidence="2">Belongs to the MsrB Met sulfoxide reductase family.</text>
</comment>
<dbReference type="SUPFAM" id="SSF51316">
    <property type="entry name" value="Mss4-like"/>
    <property type="match status" value="1"/>
</dbReference>
<keyword evidence="10" id="KW-1185">Reference proteome</keyword>
<reference evidence="9 10" key="1">
    <citation type="submission" date="2019-03" db="EMBL/GenBank/DDBJ databases">
        <title>Genomic Encyclopedia of Type Strains, Phase IV (KMG-IV): sequencing the most valuable type-strain genomes for metagenomic binning, comparative biology and taxonomic classification.</title>
        <authorList>
            <person name="Goeker M."/>
        </authorList>
    </citation>
    <scope>NUCLEOTIDE SEQUENCE [LARGE SCALE GENOMIC DNA]</scope>
    <source>
        <strain evidence="9 10">LX-B</strain>
    </source>
</reference>
<evidence type="ECO:0000256" key="4">
    <source>
        <dbReference type="ARBA" id="ARBA00022723"/>
    </source>
</evidence>
<dbReference type="GO" id="GO:0006979">
    <property type="term" value="P:response to oxidative stress"/>
    <property type="evidence" value="ECO:0007669"/>
    <property type="project" value="InterPro"/>
</dbReference>
<evidence type="ECO:0000256" key="2">
    <source>
        <dbReference type="ARBA" id="ARBA00007174"/>
    </source>
</evidence>
<keyword evidence="5" id="KW-0862">Zinc</keyword>
<dbReference type="EC" id="1.8.4.12" evidence="3"/>
<dbReference type="NCBIfam" id="TIGR00357">
    <property type="entry name" value="peptide-methionine (R)-S-oxide reductase MsrB"/>
    <property type="match status" value="1"/>
</dbReference>
<sequence length="125" mass="13699">MGPSNDLRKTVSPEAYHVLYEKGTEPPFSGKYYYNKERGTYHCAGCGNVLFDSATQYESGTGWPSFYGAVPGALTMARDRSLGMVRTEVKCARCGGHLGHWFDDGPAPTGERFCINSAALDFKKS</sequence>
<accession>A0A4R1R9L6</accession>
<dbReference type="GO" id="GO:0030091">
    <property type="term" value="P:protein repair"/>
    <property type="evidence" value="ECO:0007669"/>
    <property type="project" value="InterPro"/>
</dbReference>
<dbReference type="InterPro" id="IPR011057">
    <property type="entry name" value="Mss4-like_sf"/>
</dbReference>
<dbReference type="InterPro" id="IPR002579">
    <property type="entry name" value="Met_Sox_Rdtase_MsrB_dom"/>
</dbReference>
<organism evidence="9 10">
    <name type="scientific">Hydrogenispora ethanolica</name>
    <dbReference type="NCBI Taxonomy" id="1082276"/>
    <lineage>
        <taxon>Bacteria</taxon>
        <taxon>Bacillati</taxon>
        <taxon>Bacillota</taxon>
        <taxon>Hydrogenispora</taxon>
    </lineage>
</organism>
<evidence type="ECO:0000259" key="8">
    <source>
        <dbReference type="PROSITE" id="PS51790"/>
    </source>
</evidence>
<dbReference type="GO" id="GO:0046872">
    <property type="term" value="F:metal ion binding"/>
    <property type="evidence" value="ECO:0007669"/>
    <property type="project" value="UniProtKB-KW"/>
</dbReference>
<dbReference type="GO" id="GO:0005737">
    <property type="term" value="C:cytoplasm"/>
    <property type="evidence" value="ECO:0007669"/>
    <property type="project" value="TreeGrafter"/>
</dbReference>
<evidence type="ECO:0000256" key="1">
    <source>
        <dbReference type="ARBA" id="ARBA00001947"/>
    </source>
</evidence>